<dbReference type="InterPro" id="IPR006286">
    <property type="entry name" value="C56_PfpI-like"/>
</dbReference>
<dbReference type="eggNOG" id="COG0693">
    <property type="taxonomic scope" value="Bacteria"/>
</dbReference>
<dbReference type="CDD" id="cd03134">
    <property type="entry name" value="GATase1_PfpI_like"/>
    <property type="match status" value="1"/>
</dbReference>
<feature type="domain" description="DJ-1/PfpI" evidence="2">
    <location>
        <begin position="9"/>
        <end position="177"/>
    </location>
</feature>
<dbReference type="GO" id="GO:0006508">
    <property type="term" value="P:proteolysis"/>
    <property type="evidence" value="ECO:0007669"/>
    <property type="project" value="UniProtKB-KW"/>
</dbReference>
<dbReference type="FunCoup" id="B4DBZ7">
    <property type="interactions" value="260"/>
</dbReference>
<comment type="caution">
    <text evidence="3">The sequence shown here is derived from an EMBL/GenBank/DDBJ whole genome shotgun (WGS) entry which is preliminary data.</text>
</comment>
<protein>
    <submittedName>
        <fullName evidence="3">Intracellular protease, PfpI family</fullName>
    </submittedName>
</protein>
<comment type="similarity">
    <text evidence="1">Belongs to the peptidase C56 family.</text>
</comment>
<dbReference type="EMBL" id="ABVL01000042">
    <property type="protein sequence ID" value="EDY16044.1"/>
    <property type="molecule type" value="Genomic_DNA"/>
</dbReference>
<dbReference type="InterPro" id="IPR029062">
    <property type="entry name" value="Class_I_gatase-like"/>
</dbReference>
<accession>B4DBZ7</accession>
<keyword evidence="4" id="KW-1185">Reference proteome</keyword>
<reference evidence="3 4" key="1">
    <citation type="journal article" date="2011" name="J. Bacteriol.">
        <title>Genome sequence of Chthoniobacter flavus Ellin428, an aerobic heterotrophic soil bacterium.</title>
        <authorList>
            <person name="Kant R."/>
            <person name="van Passel M.W."/>
            <person name="Palva A."/>
            <person name="Lucas S."/>
            <person name="Lapidus A."/>
            <person name="Glavina Del Rio T."/>
            <person name="Dalin E."/>
            <person name="Tice H."/>
            <person name="Bruce D."/>
            <person name="Goodwin L."/>
            <person name="Pitluck S."/>
            <person name="Larimer F.W."/>
            <person name="Land M.L."/>
            <person name="Hauser L."/>
            <person name="Sangwan P."/>
            <person name="de Vos W.M."/>
            <person name="Janssen P.H."/>
            <person name="Smidt H."/>
        </authorList>
    </citation>
    <scope>NUCLEOTIDE SEQUENCE [LARGE SCALE GENOMIC DNA]</scope>
    <source>
        <strain evidence="3 4">Ellin428</strain>
    </source>
</reference>
<evidence type="ECO:0000313" key="3">
    <source>
        <dbReference type="EMBL" id="EDY16044.1"/>
    </source>
</evidence>
<dbReference type="MEROPS" id="C56.001"/>
<name>B4DBZ7_9BACT</name>
<keyword evidence="3" id="KW-0645">Protease</keyword>
<proteinExistence type="inferred from homology"/>
<dbReference type="InParanoid" id="B4DBZ7"/>
<evidence type="ECO:0000259" key="2">
    <source>
        <dbReference type="Pfam" id="PF01965"/>
    </source>
</evidence>
<organism evidence="3 4">
    <name type="scientific">Chthoniobacter flavus Ellin428</name>
    <dbReference type="NCBI Taxonomy" id="497964"/>
    <lineage>
        <taxon>Bacteria</taxon>
        <taxon>Pseudomonadati</taxon>
        <taxon>Verrucomicrobiota</taxon>
        <taxon>Spartobacteria</taxon>
        <taxon>Chthoniobacterales</taxon>
        <taxon>Chthoniobacteraceae</taxon>
        <taxon>Chthoniobacter</taxon>
    </lineage>
</organism>
<dbReference type="PANTHER" id="PTHR42733:SF12">
    <property type="entry name" value="PROTEINASE"/>
    <property type="match status" value="1"/>
</dbReference>
<dbReference type="GO" id="GO:0008233">
    <property type="term" value="F:peptidase activity"/>
    <property type="evidence" value="ECO:0007669"/>
    <property type="project" value="UniProtKB-KW"/>
</dbReference>
<dbReference type="Pfam" id="PF01965">
    <property type="entry name" value="DJ-1_PfpI"/>
    <property type="match status" value="1"/>
</dbReference>
<evidence type="ECO:0000313" key="4">
    <source>
        <dbReference type="Proteomes" id="UP000005824"/>
    </source>
</evidence>
<sequence length="188" mass="20187">MSTQKLEQKHVAILAADGFEQAELEEPMHALKDAGAQVSIVSPKAGKIQGMHHADKGDQFKVDLQLDKADCDDFDALLIPGGLMNPDELRSTPAAVEFAKSFAEAGKPIAAICHGPWVLIEAGLVKGRRLTSWPAIQSDIKNAGGKWVDEEVVVDNGLVTSRKPDDIPAFNAKVIEEFAEGHHEGMAA</sequence>
<dbReference type="NCBIfam" id="TIGR01382">
    <property type="entry name" value="PfpI"/>
    <property type="match status" value="1"/>
</dbReference>
<dbReference type="Gene3D" id="3.40.50.880">
    <property type="match status" value="1"/>
</dbReference>
<dbReference type="AlphaFoldDB" id="B4DBZ7"/>
<dbReference type="RefSeq" id="WP_006983755.1">
    <property type="nucleotide sequence ID" value="NZ_ABVL01000042.1"/>
</dbReference>
<dbReference type="Proteomes" id="UP000005824">
    <property type="component" value="Unassembled WGS sequence"/>
</dbReference>
<dbReference type="PROSITE" id="PS51276">
    <property type="entry name" value="PEPTIDASE_C56_PFPI"/>
    <property type="match status" value="1"/>
</dbReference>
<gene>
    <name evidence="3" type="ORF">CfE428DRAFT_6438</name>
</gene>
<dbReference type="SUPFAM" id="SSF52317">
    <property type="entry name" value="Class I glutamine amidotransferase-like"/>
    <property type="match status" value="1"/>
</dbReference>
<dbReference type="STRING" id="497964.CfE428DRAFT_6438"/>
<evidence type="ECO:0000256" key="1">
    <source>
        <dbReference type="ARBA" id="ARBA00008542"/>
    </source>
</evidence>
<keyword evidence="3" id="KW-0378">Hydrolase</keyword>
<dbReference type="InterPro" id="IPR002818">
    <property type="entry name" value="DJ-1/PfpI"/>
</dbReference>
<dbReference type="PANTHER" id="PTHR42733">
    <property type="entry name" value="DJ-1 PROTEIN"/>
    <property type="match status" value="1"/>
</dbReference>